<evidence type="ECO:0000256" key="4">
    <source>
        <dbReference type="ARBA" id="ARBA00022475"/>
    </source>
</evidence>
<keyword evidence="13" id="KW-1185">Reference proteome</keyword>
<feature type="transmembrane region" description="Helical" evidence="11">
    <location>
        <begin position="215"/>
        <end position="236"/>
    </location>
</feature>
<evidence type="ECO:0000256" key="9">
    <source>
        <dbReference type="ARBA" id="ARBA00025439"/>
    </source>
</evidence>
<dbReference type="RefSeq" id="WP_111547355.1">
    <property type="nucleotide sequence ID" value="NZ_MZXV01000062.1"/>
</dbReference>
<comment type="caution">
    <text evidence="12">The sequence shown here is derived from an EMBL/GenBank/DDBJ whole genome shotgun (WGS) entry which is preliminary data.</text>
</comment>
<sequence length="319" mass="32734">MKTLRNLQGPALTLALLCGLWLIVILGLLVLKPSVYNLGTVTTILQFSTILALVGLGQGLVILAGGAGIDLSVGGAVSLSAIVAMLSVKLGLPPVLLPVVCILAGAMLGALNGWLVNGLALLPFIATLGTFFVYSGVALAVTGGAAQAGVPSWLLLWGRGVVMGIPVPFLTLAIPCFALAGLVLLSTAWGRWIYAMGFNERSARLVGIPVDRVRFILYSLSGALAGAAGLVSIAWLGSGRPNIGQNLELESLTAAMLGGIAITGGRGGVGGVFAAVLLLVTLKTGLLQLNINTVWQVGIVGALLVFVLLADRLSQRWRS</sequence>
<dbReference type="GO" id="GO:0005886">
    <property type="term" value="C:plasma membrane"/>
    <property type="evidence" value="ECO:0007669"/>
    <property type="project" value="UniProtKB-SubCell"/>
</dbReference>
<keyword evidence="7 11" id="KW-1133">Transmembrane helix</keyword>
<evidence type="ECO:0000256" key="7">
    <source>
        <dbReference type="ARBA" id="ARBA00022989"/>
    </source>
</evidence>
<dbReference type="Proteomes" id="UP000248616">
    <property type="component" value="Unassembled WGS sequence"/>
</dbReference>
<evidence type="ECO:0000313" key="13">
    <source>
        <dbReference type="Proteomes" id="UP000248616"/>
    </source>
</evidence>
<evidence type="ECO:0000256" key="5">
    <source>
        <dbReference type="ARBA" id="ARBA00022519"/>
    </source>
</evidence>
<dbReference type="PANTHER" id="PTHR32196">
    <property type="entry name" value="ABC TRANSPORTER PERMEASE PROTEIN YPHD-RELATED-RELATED"/>
    <property type="match status" value="1"/>
</dbReference>
<evidence type="ECO:0000256" key="8">
    <source>
        <dbReference type="ARBA" id="ARBA00023136"/>
    </source>
</evidence>
<organism evidence="12 13">
    <name type="scientific">Mesorhizobium kowhaii</name>
    <dbReference type="NCBI Taxonomy" id="1300272"/>
    <lineage>
        <taxon>Bacteria</taxon>
        <taxon>Pseudomonadati</taxon>
        <taxon>Pseudomonadota</taxon>
        <taxon>Alphaproteobacteria</taxon>
        <taxon>Hyphomicrobiales</taxon>
        <taxon>Phyllobacteriaceae</taxon>
        <taxon>Mesorhizobium</taxon>
    </lineage>
</organism>
<evidence type="ECO:0000256" key="3">
    <source>
        <dbReference type="ARBA" id="ARBA00022448"/>
    </source>
</evidence>
<feature type="transmembrane region" description="Helical" evidence="11">
    <location>
        <begin position="128"/>
        <end position="149"/>
    </location>
</feature>
<evidence type="ECO:0000256" key="11">
    <source>
        <dbReference type="SAM" id="Phobius"/>
    </source>
</evidence>
<reference evidence="13" key="1">
    <citation type="submission" date="2017-03" db="EMBL/GenBank/DDBJ databases">
        <authorList>
            <person name="Safronova V.I."/>
            <person name="Sazanova A.L."/>
            <person name="Chirak E.R."/>
        </authorList>
    </citation>
    <scope>NUCLEOTIDE SEQUENCE [LARGE SCALE GENOMIC DNA]</scope>
    <source>
        <strain evidence="13">Ach-343</strain>
    </source>
</reference>
<keyword evidence="3" id="KW-0813">Transport</keyword>
<dbReference type="OrthoDB" id="7284468at2"/>
<evidence type="ECO:0000313" key="12">
    <source>
        <dbReference type="EMBL" id="PZV34972.1"/>
    </source>
</evidence>
<feature type="transmembrane region" description="Helical" evidence="11">
    <location>
        <begin position="169"/>
        <end position="194"/>
    </location>
</feature>
<feature type="transmembrane region" description="Helical" evidence="11">
    <location>
        <begin position="96"/>
        <end position="116"/>
    </location>
</feature>
<dbReference type="GO" id="GO:0022857">
    <property type="term" value="F:transmembrane transporter activity"/>
    <property type="evidence" value="ECO:0007669"/>
    <property type="project" value="InterPro"/>
</dbReference>
<feature type="transmembrane region" description="Helical" evidence="11">
    <location>
        <begin position="71"/>
        <end position="90"/>
    </location>
</feature>
<dbReference type="AlphaFoldDB" id="A0A2W7BWA5"/>
<proteinExistence type="predicted"/>
<dbReference type="InterPro" id="IPR001851">
    <property type="entry name" value="ABC_transp_permease"/>
</dbReference>
<keyword evidence="6 11" id="KW-0812">Transmembrane</keyword>
<feature type="transmembrane region" description="Helical" evidence="11">
    <location>
        <begin position="12"/>
        <end position="31"/>
    </location>
</feature>
<gene>
    <name evidence="12" type="ORF">B5V02_28170</name>
</gene>
<accession>A0A2W7BWA5</accession>
<keyword evidence="8 11" id="KW-0472">Membrane</keyword>
<dbReference type="CDD" id="cd06579">
    <property type="entry name" value="TM_PBP1_transp_AraH_like"/>
    <property type="match status" value="1"/>
</dbReference>
<name>A0A2W7BWA5_9HYPH</name>
<comment type="subcellular location">
    <subcellularLocation>
        <location evidence="1">Cell membrane</location>
        <topology evidence="1">Multi-pass membrane protein</topology>
    </subcellularLocation>
</comment>
<evidence type="ECO:0000256" key="1">
    <source>
        <dbReference type="ARBA" id="ARBA00004651"/>
    </source>
</evidence>
<keyword evidence="4" id="KW-1003">Cell membrane</keyword>
<feature type="transmembrane region" description="Helical" evidence="11">
    <location>
        <begin position="43"/>
        <end position="64"/>
    </location>
</feature>
<evidence type="ECO:0000256" key="10">
    <source>
        <dbReference type="ARBA" id="ARBA00039382"/>
    </source>
</evidence>
<keyword evidence="5" id="KW-0997">Cell inner membrane</keyword>
<dbReference type="EMBL" id="MZXV01000062">
    <property type="protein sequence ID" value="PZV34972.1"/>
    <property type="molecule type" value="Genomic_DNA"/>
</dbReference>
<feature type="transmembrane region" description="Helical" evidence="11">
    <location>
        <begin position="289"/>
        <end position="310"/>
    </location>
</feature>
<evidence type="ECO:0000256" key="6">
    <source>
        <dbReference type="ARBA" id="ARBA00022692"/>
    </source>
</evidence>
<protein>
    <recommendedName>
        <fullName evidence="10">Autoinducer 2 import system permease protein LsrC</fullName>
    </recommendedName>
</protein>
<comment type="function">
    <text evidence="9">Part of the ABC transporter complex LsrABCD involved in autoinducer 2 (AI-2) import. Probably responsible for the translocation of the substrate across the membrane.</text>
</comment>
<comment type="subunit">
    <text evidence="2">The complex is composed of two ATP-binding proteins (LsrA), two transmembrane proteins (LsrC and LsrD) and a solute-binding protein (LsrB).</text>
</comment>
<evidence type="ECO:0000256" key="2">
    <source>
        <dbReference type="ARBA" id="ARBA00011262"/>
    </source>
</evidence>
<dbReference type="Pfam" id="PF02653">
    <property type="entry name" value="BPD_transp_2"/>
    <property type="match status" value="1"/>
</dbReference>
<feature type="transmembrane region" description="Helical" evidence="11">
    <location>
        <begin position="256"/>
        <end position="282"/>
    </location>
</feature>
<dbReference type="PANTHER" id="PTHR32196:SF29">
    <property type="entry name" value="AUTOINDUCER 2 IMPORT SYSTEM PERMEASE PROTEIN LSRC"/>
    <property type="match status" value="1"/>
</dbReference>